<name>H1LCV2_9LACO</name>
<dbReference type="EMBL" id="AGRJ01000042">
    <property type="protein sequence ID" value="EHO53767.1"/>
    <property type="molecule type" value="Genomic_DNA"/>
</dbReference>
<gene>
    <name evidence="1" type="ORF">HMPREF9104_00416</name>
</gene>
<evidence type="ECO:0000313" key="2">
    <source>
        <dbReference type="Proteomes" id="UP000005025"/>
    </source>
</evidence>
<dbReference type="Proteomes" id="UP000005025">
    <property type="component" value="Unassembled WGS sequence"/>
</dbReference>
<reference evidence="1 2" key="1">
    <citation type="submission" date="2011-09" db="EMBL/GenBank/DDBJ databases">
        <authorList>
            <person name="Weinstock G."/>
            <person name="Sodergren E."/>
            <person name="Clifton S."/>
            <person name="Fulton L."/>
            <person name="Fulton B."/>
            <person name="Courtney L."/>
            <person name="Fronick C."/>
            <person name="Harrison M."/>
            <person name="Strong C."/>
            <person name="Farmer C."/>
            <person name="Delahaunty K."/>
            <person name="Markovic C."/>
            <person name="Hall O."/>
            <person name="Minx P."/>
            <person name="Tomlinson C."/>
            <person name="Mitreva M."/>
            <person name="Hou S."/>
            <person name="Chen J."/>
            <person name="Wollam A."/>
            <person name="Pepin K.H."/>
            <person name="Johnson M."/>
            <person name="Bhonagiri V."/>
            <person name="Zhang X."/>
            <person name="Suruliraj S."/>
            <person name="Warren W."/>
            <person name="Chinwalla A."/>
            <person name="Mardis E.R."/>
            <person name="Wilson R.K."/>
        </authorList>
    </citation>
    <scope>NUCLEOTIDE SEQUENCE [LARGE SCALE GENOMIC DNA]</scope>
    <source>
        <strain evidence="1 2">F0435</strain>
    </source>
</reference>
<accession>H1LCV2</accession>
<proteinExistence type="predicted"/>
<protein>
    <submittedName>
        <fullName evidence="1">Uncharacterized protein</fullName>
    </submittedName>
</protein>
<dbReference type="AlphaFoldDB" id="H1LCV2"/>
<dbReference type="PATRIC" id="fig|797516.3.peg.376"/>
<evidence type="ECO:0000313" key="1">
    <source>
        <dbReference type="EMBL" id="EHO53767.1"/>
    </source>
</evidence>
<organism evidence="1 2">
    <name type="scientific">Lentilactobacillus kisonensis F0435</name>
    <dbReference type="NCBI Taxonomy" id="797516"/>
    <lineage>
        <taxon>Bacteria</taxon>
        <taxon>Bacillati</taxon>
        <taxon>Bacillota</taxon>
        <taxon>Bacilli</taxon>
        <taxon>Lactobacillales</taxon>
        <taxon>Lactobacillaceae</taxon>
        <taxon>Lentilactobacillus</taxon>
    </lineage>
</organism>
<sequence>MEAAVFNQYQMGGQNRHATKIDGLVSFLTILFLGLLCKAESCT</sequence>
<dbReference type="HOGENOM" id="CLU_3235220_0_0_9"/>
<comment type="caution">
    <text evidence="1">The sequence shown here is derived from an EMBL/GenBank/DDBJ whole genome shotgun (WGS) entry which is preliminary data.</text>
</comment>